<dbReference type="Proteomes" id="UP001595632">
    <property type="component" value="Unassembled WGS sequence"/>
</dbReference>
<keyword evidence="4" id="KW-1185">Reference proteome</keyword>
<protein>
    <submittedName>
        <fullName evidence="3">Dihydrodipicolinate synthase family protein</fullName>
    </submittedName>
</protein>
<dbReference type="PANTHER" id="PTHR12128">
    <property type="entry name" value="DIHYDRODIPICOLINATE SYNTHASE"/>
    <property type="match status" value="1"/>
</dbReference>
<evidence type="ECO:0000256" key="2">
    <source>
        <dbReference type="PIRNR" id="PIRNR001365"/>
    </source>
</evidence>
<dbReference type="SMART" id="SM01130">
    <property type="entry name" value="DHDPS"/>
    <property type="match status" value="1"/>
</dbReference>
<dbReference type="EMBL" id="JBHRTB010000010">
    <property type="protein sequence ID" value="MFC3145193.1"/>
    <property type="molecule type" value="Genomic_DNA"/>
</dbReference>
<keyword evidence="1 2" id="KW-0456">Lyase</keyword>
<dbReference type="InterPro" id="IPR002220">
    <property type="entry name" value="DapA-like"/>
</dbReference>
<evidence type="ECO:0000256" key="1">
    <source>
        <dbReference type="ARBA" id="ARBA00023239"/>
    </source>
</evidence>
<evidence type="ECO:0000313" key="3">
    <source>
        <dbReference type="EMBL" id="MFC3145193.1"/>
    </source>
</evidence>
<reference evidence="4" key="1">
    <citation type="journal article" date="2019" name="Int. J. Syst. Evol. Microbiol.">
        <title>The Global Catalogue of Microorganisms (GCM) 10K type strain sequencing project: providing services to taxonomists for standard genome sequencing and annotation.</title>
        <authorList>
            <consortium name="The Broad Institute Genomics Platform"/>
            <consortium name="The Broad Institute Genome Sequencing Center for Infectious Disease"/>
            <person name="Wu L."/>
            <person name="Ma J."/>
        </authorList>
    </citation>
    <scope>NUCLEOTIDE SEQUENCE [LARGE SCALE GENOMIC DNA]</scope>
    <source>
        <strain evidence="4">KCTC 52366</strain>
    </source>
</reference>
<dbReference type="InterPro" id="IPR013785">
    <property type="entry name" value="Aldolase_TIM"/>
</dbReference>
<comment type="similarity">
    <text evidence="2">Belongs to the DapA family.</text>
</comment>
<name>A0ABV7GY16_9RHOB</name>
<dbReference type="Gene3D" id="3.20.20.70">
    <property type="entry name" value="Aldolase class I"/>
    <property type="match status" value="1"/>
</dbReference>
<organism evidence="3 4">
    <name type="scientific">Psychromarinibacter halotolerans</name>
    <dbReference type="NCBI Taxonomy" id="1775175"/>
    <lineage>
        <taxon>Bacteria</taxon>
        <taxon>Pseudomonadati</taxon>
        <taxon>Pseudomonadota</taxon>
        <taxon>Alphaproteobacteria</taxon>
        <taxon>Rhodobacterales</taxon>
        <taxon>Paracoccaceae</taxon>
        <taxon>Psychromarinibacter</taxon>
    </lineage>
</organism>
<dbReference type="PANTHER" id="PTHR12128:SF67">
    <property type="entry name" value="BLR3884 PROTEIN"/>
    <property type="match status" value="1"/>
</dbReference>
<dbReference type="CDD" id="cd00408">
    <property type="entry name" value="DHDPS-like"/>
    <property type="match status" value="1"/>
</dbReference>
<dbReference type="RefSeq" id="WP_275634567.1">
    <property type="nucleotide sequence ID" value="NZ_JARGYD010000010.1"/>
</dbReference>
<dbReference type="SUPFAM" id="SSF51569">
    <property type="entry name" value="Aldolase"/>
    <property type="match status" value="1"/>
</dbReference>
<gene>
    <name evidence="3" type="ORF">ACFOGP_20905</name>
</gene>
<proteinExistence type="inferred from homology"/>
<evidence type="ECO:0000313" key="4">
    <source>
        <dbReference type="Proteomes" id="UP001595632"/>
    </source>
</evidence>
<dbReference type="Pfam" id="PF00701">
    <property type="entry name" value="DHDPS"/>
    <property type="match status" value="1"/>
</dbReference>
<dbReference type="PIRSF" id="PIRSF001365">
    <property type="entry name" value="DHDPS"/>
    <property type="match status" value="1"/>
</dbReference>
<comment type="caution">
    <text evidence="3">The sequence shown here is derived from an EMBL/GenBank/DDBJ whole genome shotgun (WGS) entry which is preliminary data.</text>
</comment>
<sequence length="301" mass="32735">MNHAIQGVHCAAATPVDADGRPDLPLYVDHCTKLIEEGCHGIAMLGTTGEANNFAAKDRMALLDGLIEGGLEPGTILPGTSTPNIPETIELSSHAVKAGAKGVVLLPPYYYKGVSDEGLYRFYSRVIEGVGDDAMRMVFYHIPQVTQIPISHDLIERLMDAFPGIVVGIKDSSGDLENMKTMCDRFPKLGVLAGADPMMLPLLRVGGAGCITATSNLRADMLRVVWETWDKPGREAEVESAQDTINEWRTLSNSYVQLPTVKAMIARSRGNDGWMRVLPPLVEVTETERDAIWAEMEKLGG</sequence>
<accession>A0ABV7GY16</accession>
<dbReference type="PRINTS" id="PR00146">
    <property type="entry name" value="DHPICSNTHASE"/>
</dbReference>